<dbReference type="AlphaFoldDB" id="A0A0E0GL30"/>
<feature type="compositionally biased region" description="Basic and acidic residues" evidence="1">
    <location>
        <begin position="26"/>
        <end position="36"/>
    </location>
</feature>
<dbReference type="HOGENOM" id="CLU_1148785_0_0_1"/>
<proteinExistence type="predicted"/>
<protein>
    <submittedName>
        <fullName evidence="2">Uncharacterized protein</fullName>
    </submittedName>
</protein>
<name>A0A0E0GL30_ORYNI</name>
<feature type="compositionally biased region" description="Low complexity" evidence="1">
    <location>
        <begin position="76"/>
        <end position="89"/>
    </location>
</feature>
<dbReference type="Proteomes" id="UP000006591">
    <property type="component" value="Chromosome 3"/>
</dbReference>
<reference evidence="2" key="2">
    <citation type="submission" date="2018-04" db="EMBL/GenBank/DDBJ databases">
        <title>OnivRS2 (Oryza nivara Reference Sequence Version 2).</title>
        <authorList>
            <person name="Zhang J."/>
            <person name="Kudrna D."/>
            <person name="Lee S."/>
            <person name="Talag J."/>
            <person name="Rajasekar S."/>
            <person name="Welchert J."/>
            <person name="Hsing Y.-I."/>
            <person name="Wing R.A."/>
        </authorList>
    </citation>
    <scope>NUCLEOTIDE SEQUENCE [LARGE SCALE GENOMIC DNA]</scope>
    <source>
        <strain evidence="2">SL10</strain>
    </source>
</reference>
<evidence type="ECO:0000313" key="2">
    <source>
        <dbReference type="EnsemblPlants" id="ONIVA03G14770.1"/>
    </source>
</evidence>
<sequence length="242" mass="27149">MTLARSVVLPVYIGSPTTIPLPVSELEEREKDIGEKEENEMMLSVVERKEAKRERKERRWDLRDRRPSPPSPSLLPLPSSSSPSPLDLLWPDPRSTDLLAIGIEDDEGEEGEAAGSAQLEAEPAAAARPHRRHRCSRSLLSPRCHRRSFLSPARKQGTKHIVSLVFFFRNAARFVKWQESARNPEREPARRGSTETSCAGDCGAAACSRQMSDSHWFRPSESPTNITVFPFIRVKKSAPSNL</sequence>
<evidence type="ECO:0000313" key="3">
    <source>
        <dbReference type="Proteomes" id="UP000006591"/>
    </source>
</evidence>
<evidence type="ECO:0000256" key="1">
    <source>
        <dbReference type="SAM" id="MobiDB-lite"/>
    </source>
</evidence>
<dbReference type="Gramene" id="ONIVA03G14770.1">
    <property type="protein sequence ID" value="ONIVA03G14770.1"/>
    <property type="gene ID" value="ONIVA03G14770"/>
</dbReference>
<reference evidence="2" key="1">
    <citation type="submission" date="2015-04" db="UniProtKB">
        <authorList>
            <consortium name="EnsemblPlants"/>
        </authorList>
    </citation>
    <scope>IDENTIFICATION</scope>
    <source>
        <strain evidence="2">SL10</strain>
    </source>
</reference>
<feature type="region of interest" description="Disordered" evidence="1">
    <location>
        <begin position="107"/>
        <end position="133"/>
    </location>
</feature>
<feature type="compositionally biased region" description="Basic and acidic residues" evidence="1">
    <location>
        <begin position="46"/>
        <end position="67"/>
    </location>
</feature>
<accession>A0A0E0GL30</accession>
<keyword evidence="3" id="KW-1185">Reference proteome</keyword>
<feature type="compositionally biased region" description="Low complexity" evidence="1">
    <location>
        <begin position="113"/>
        <end position="127"/>
    </location>
</feature>
<feature type="region of interest" description="Disordered" evidence="1">
    <location>
        <begin position="24"/>
        <end position="89"/>
    </location>
</feature>
<organism evidence="2">
    <name type="scientific">Oryza nivara</name>
    <name type="common">Indian wild rice</name>
    <name type="synonym">Oryza sativa f. spontanea</name>
    <dbReference type="NCBI Taxonomy" id="4536"/>
    <lineage>
        <taxon>Eukaryota</taxon>
        <taxon>Viridiplantae</taxon>
        <taxon>Streptophyta</taxon>
        <taxon>Embryophyta</taxon>
        <taxon>Tracheophyta</taxon>
        <taxon>Spermatophyta</taxon>
        <taxon>Magnoliopsida</taxon>
        <taxon>Liliopsida</taxon>
        <taxon>Poales</taxon>
        <taxon>Poaceae</taxon>
        <taxon>BOP clade</taxon>
        <taxon>Oryzoideae</taxon>
        <taxon>Oryzeae</taxon>
        <taxon>Oryzinae</taxon>
        <taxon>Oryza</taxon>
    </lineage>
</organism>
<dbReference type="EnsemblPlants" id="ONIVA03G14770.1">
    <property type="protein sequence ID" value="ONIVA03G14770.1"/>
    <property type="gene ID" value="ONIVA03G14770"/>
</dbReference>